<proteinExistence type="predicted"/>
<dbReference type="EMBL" id="LMTR01000092">
    <property type="protein sequence ID" value="KWT64380.1"/>
    <property type="molecule type" value="Genomic_DNA"/>
</dbReference>
<dbReference type="Proteomes" id="UP000059074">
    <property type="component" value="Unassembled WGS sequence"/>
</dbReference>
<evidence type="ECO:0000313" key="1">
    <source>
        <dbReference type="EMBL" id="KWT64380.1"/>
    </source>
</evidence>
<evidence type="ECO:0000313" key="2">
    <source>
        <dbReference type="Proteomes" id="UP000059074"/>
    </source>
</evidence>
<organism evidence="1 2">
    <name type="scientific">Hyphomicrobium sulfonivorans</name>
    <dbReference type="NCBI Taxonomy" id="121290"/>
    <lineage>
        <taxon>Bacteria</taxon>
        <taxon>Pseudomonadati</taxon>
        <taxon>Pseudomonadota</taxon>
        <taxon>Alphaproteobacteria</taxon>
        <taxon>Hyphomicrobiales</taxon>
        <taxon>Hyphomicrobiaceae</taxon>
        <taxon>Hyphomicrobium</taxon>
    </lineage>
</organism>
<keyword evidence="2" id="KW-1185">Reference proteome</keyword>
<reference evidence="1 2" key="1">
    <citation type="submission" date="2015-10" db="EMBL/GenBank/DDBJ databases">
        <title>Transcriptomic analysis of a linuron degrading triple-species bacterial consortium.</title>
        <authorList>
            <person name="Albers P."/>
        </authorList>
    </citation>
    <scope>NUCLEOTIDE SEQUENCE [LARGE SCALE GENOMIC DNA]</scope>
    <source>
        <strain evidence="1 2">WDL6</strain>
    </source>
</reference>
<accession>A0A120CTB0</accession>
<gene>
    <name evidence="1" type="ORF">APY04_3272</name>
</gene>
<comment type="caution">
    <text evidence="1">The sequence shown here is derived from an EMBL/GenBank/DDBJ whole genome shotgun (WGS) entry which is preliminary data.</text>
</comment>
<sequence length="37" mass="4309">MHFKIFAVQCCGISQRLAIYFTQRKIAKEFATGFLKL</sequence>
<protein>
    <submittedName>
        <fullName evidence="1">Uncharacterized protein</fullName>
    </submittedName>
</protein>
<dbReference type="AlphaFoldDB" id="A0A120CTB0"/>
<name>A0A120CTB0_HYPSL</name>